<reference evidence="4 5" key="2">
    <citation type="journal article" date="2013" name="Genome Announc.">
        <title>Genome of the Root-Associated Plant Growth-Promoting Bacterium Variovorax paradoxus Strain EPS.</title>
        <authorList>
            <person name="Han J.I."/>
            <person name="Spain J.C."/>
            <person name="Leadbetter J.R."/>
            <person name="Ovchinnikova G."/>
            <person name="Goodwin L.A."/>
            <person name="Han C.S."/>
            <person name="Woyke T."/>
            <person name="Davenport K.W."/>
            <person name="Orwin P.M."/>
        </authorList>
    </citation>
    <scope>NUCLEOTIDE SEQUENCE [LARGE SCALE GENOMIC DNA]</scope>
    <source>
        <strain evidence="4 5">EPS</strain>
    </source>
</reference>
<dbReference type="Pfam" id="PF03592">
    <property type="entry name" value="Terminase_2"/>
    <property type="match status" value="1"/>
</dbReference>
<dbReference type="STRING" id="595537.Varpa_2007"/>
<dbReference type="HOGENOM" id="CLU_064914_2_1_4"/>
<organism evidence="4 5">
    <name type="scientific">Variovorax paradoxus (strain EPS)</name>
    <dbReference type="NCBI Taxonomy" id="595537"/>
    <lineage>
        <taxon>Bacteria</taxon>
        <taxon>Pseudomonadati</taxon>
        <taxon>Pseudomonadota</taxon>
        <taxon>Betaproteobacteria</taxon>
        <taxon>Burkholderiales</taxon>
        <taxon>Comamonadaceae</taxon>
        <taxon>Variovorax</taxon>
    </lineage>
</organism>
<dbReference type="EMBL" id="CP002417">
    <property type="protein sequence ID" value="ADU36215.1"/>
    <property type="molecule type" value="Genomic_DNA"/>
</dbReference>
<feature type="compositionally biased region" description="Low complexity" evidence="3">
    <location>
        <begin position="14"/>
        <end position="31"/>
    </location>
</feature>
<keyword evidence="1" id="KW-1188">Viral release from host cell</keyword>
<dbReference type="PANTHER" id="PTHR41328">
    <property type="entry name" value="TERMINASE SMALL SUBUNIT-RELATED"/>
    <property type="match status" value="1"/>
</dbReference>
<feature type="region of interest" description="Disordered" evidence="3">
    <location>
        <begin position="1"/>
        <end position="59"/>
    </location>
</feature>
<accession>E6V9S7</accession>
<feature type="compositionally biased region" description="Basic residues" evidence="3">
    <location>
        <begin position="1"/>
        <end position="13"/>
    </location>
</feature>
<keyword evidence="2" id="KW-0231">Viral genome packaging</keyword>
<evidence type="ECO:0000256" key="1">
    <source>
        <dbReference type="ARBA" id="ARBA00022612"/>
    </source>
</evidence>
<gene>
    <name evidence="4" type="ordered locus">Varpa_2007</name>
</gene>
<evidence type="ECO:0000313" key="5">
    <source>
        <dbReference type="Proteomes" id="UP000008917"/>
    </source>
</evidence>
<dbReference type="InterPro" id="IPR038713">
    <property type="entry name" value="Terminase_Gp1_N_sf"/>
</dbReference>
<dbReference type="Proteomes" id="UP000008917">
    <property type="component" value="Chromosome"/>
</dbReference>
<dbReference type="eggNOG" id="COG3728">
    <property type="taxonomic scope" value="Bacteria"/>
</dbReference>
<dbReference type="Gene3D" id="1.10.10.1400">
    <property type="entry name" value="Terminase, small subunit, N-terminal DNA-binding domain, HTH motif"/>
    <property type="match status" value="1"/>
</dbReference>
<dbReference type="PANTHER" id="PTHR41328:SF2">
    <property type="entry name" value="TERMINASE SMALL SUBUNIT"/>
    <property type="match status" value="1"/>
</dbReference>
<dbReference type="GO" id="GO:0051276">
    <property type="term" value="P:chromosome organization"/>
    <property type="evidence" value="ECO:0007669"/>
    <property type="project" value="InterPro"/>
</dbReference>
<feature type="region of interest" description="Disordered" evidence="3">
    <location>
        <begin position="284"/>
        <end position="319"/>
    </location>
</feature>
<proteinExistence type="predicted"/>
<reference evidence="5" key="1">
    <citation type="submission" date="2010-12" db="EMBL/GenBank/DDBJ databases">
        <title>Complete sequence of Variovorax paradoxus EPS.</title>
        <authorList>
            <consortium name="US DOE Joint Genome Institute"/>
            <person name="Lucas S."/>
            <person name="Copeland A."/>
            <person name="Lapidus A."/>
            <person name="Cheng J.-F."/>
            <person name="Goodwin L."/>
            <person name="Pitluck S."/>
            <person name="Teshima H."/>
            <person name="Detter J.C."/>
            <person name="Han C."/>
            <person name="Tapia R."/>
            <person name="Land M."/>
            <person name="Hauser L."/>
            <person name="Kyrpides N."/>
            <person name="Ivanova N."/>
            <person name="Ovchinnikova G."/>
            <person name="Orwin P."/>
            <person name="Han J.-I.G."/>
            <person name="Woyke T."/>
        </authorList>
    </citation>
    <scope>NUCLEOTIDE SEQUENCE [LARGE SCALE GENOMIC DNA]</scope>
    <source>
        <strain evidence="5">EPS</strain>
    </source>
</reference>
<evidence type="ECO:0000256" key="2">
    <source>
        <dbReference type="ARBA" id="ARBA00023219"/>
    </source>
</evidence>
<protein>
    <submittedName>
        <fullName evidence="4">Terminase small subunit</fullName>
    </submittedName>
</protein>
<feature type="compositionally biased region" description="Basic and acidic residues" evidence="3">
    <location>
        <begin position="309"/>
        <end position="319"/>
    </location>
</feature>
<dbReference type="AlphaFoldDB" id="E6V9S7"/>
<dbReference type="KEGG" id="vpe:Varpa_2007"/>
<feature type="compositionally biased region" description="Basic residues" evidence="3">
    <location>
        <begin position="32"/>
        <end position="48"/>
    </location>
</feature>
<evidence type="ECO:0000256" key="3">
    <source>
        <dbReference type="SAM" id="MobiDB-lite"/>
    </source>
</evidence>
<dbReference type="InterPro" id="IPR005335">
    <property type="entry name" value="Terminase_ssu"/>
</dbReference>
<dbReference type="OrthoDB" id="8227562at2"/>
<evidence type="ECO:0000313" key="4">
    <source>
        <dbReference type="EMBL" id="ADU36215.1"/>
    </source>
</evidence>
<sequence length="319" mass="34428">MASRKPAKKHAPASKKTTTKPAAAKKAAGAPARKKAPPAKATKKKPARPVRPAPASQPAQLVVTDLQQRFVDEYLVDLNGTQAAIRAGYSPDSARQMASENLSKPYIQAAIAAARKLQQERTQVDADRVVTEAWNIMLADPRELVQVKVGCCRHCWGEGFKFQRTIGEFNHDQEQHALKAGSLADFDEKGGIGFDPLKPPHPSCPDCGGDGHARTVLADTRRLSPRAIALYAGAKMTKFGIEIAMHDKGAAMEKLFKHLGLYEKDNQQKTDPLAALLHSIANGNGNGFRPVANDPETPEAPTGPNSLMPREDIDDGRPG</sequence>
<dbReference type="InterPro" id="IPR052404">
    <property type="entry name" value="SPP1-like_terminase"/>
</dbReference>
<name>E6V9S7_VARPE</name>